<gene>
    <name evidence="2" type="primary">Aste57867_14012</name>
    <name evidence="1" type="ORF">As57867_013961</name>
    <name evidence="2" type="ORF">ASTE57867_14012</name>
</gene>
<proteinExistence type="predicted"/>
<dbReference type="OrthoDB" id="79318at2759"/>
<dbReference type="EMBL" id="CAADRA010005522">
    <property type="protein sequence ID" value="VFT90842.1"/>
    <property type="molecule type" value="Genomic_DNA"/>
</dbReference>
<accession>A0A485KZM6</accession>
<reference evidence="1" key="2">
    <citation type="submission" date="2019-06" db="EMBL/GenBank/DDBJ databases">
        <title>Genomics analysis of Aphanomyces spp. identifies a new class of oomycete effector associated with host adaptation.</title>
        <authorList>
            <person name="Gaulin E."/>
        </authorList>
    </citation>
    <scope>NUCLEOTIDE SEQUENCE</scope>
    <source>
        <strain evidence="1">CBS 578.67</strain>
    </source>
</reference>
<evidence type="ECO:0000313" key="3">
    <source>
        <dbReference type="Proteomes" id="UP000332933"/>
    </source>
</evidence>
<keyword evidence="3" id="KW-1185">Reference proteome</keyword>
<organism evidence="2 3">
    <name type="scientific">Aphanomyces stellatus</name>
    <dbReference type="NCBI Taxonomy" id="120398"/>
    <lineage>
        <taxon>Eukaryota</taxon>
        <taxon>Sar</taxon>
        <taxon>Stramenopiles</taxon>
        <taxon>Oomycota</taxon>
        <taxon>Saprolegniomycetes</taxon>
        <taxon>Saprolegniales</taxon>
        <taxon>Verrucalvaceae</taxon>
        <taxon>Aphanomyces</taxon>
    </lineage>
</organism>
<reference evidence="2 3" key="1">
    <citation type="submission" date="2019-03" db="EMBL/GenBank/DDBJ databases">
        <authorList>
            <person name="Gaulin E."/>
            <person name="Dumas B."/>
        </authorList>
    </citation>
    <scope>NUCLEOTIDE SEQUENCE [LARGE SCALE GENOMIC DNA]</scope>
    <source>
        <strain evidence="2">CBS 568.67</strain>
    </source>
</reference>
<evidence type="ECO:0000313" key="2">
    <source>
        <dbReference type="EMBL" id="VFT90842.1"/>
    </source>
</evidence>
<sequence>MKVAAVALAVAASSAIAAVCSTSIIVGALIPLATQVDPCSTDSNVNLIEVATTATVPSTAQLSSIQESNACKALYGLLATNLATISPPCTLTGISTDKFTATPIDRAIMALLTLTNPTVSTNNTSAASSTGGSSSTVTKPVTTATVIITTAAPKPSSAVVAASLSLAAVGLALYIAA</sequence>
<dbReference type="InterPro" id="IPR036470">
    <property type="entry name" value="Elicitin_sf"/>
</dbReference>
<dbReference type="Proteomes" id="UP000332933">
    <property type="component" value="Unassembled WGS sequence"/>
</dbReference>
<dbReference type="EMBL" id="VJMH01005501">
    <property type="protein sequence ID" value="KAF0695167.1"/>
    <property type="molecule type" value="Genomic_DNA"/>
</dbReference>
<dbReference type="GO" id="GO:0005576">
    <property type="term" value="C:extracellular region"/>
    <property type="evidence" value="ECO:0007669"/>
    <property type="project" value="InterPro"/>
</dbReference>
<protein>
    <submittedName>
        <fullName evidence="2">Aste57867_14012 protein</fullName>
    </submittedName>
</protein>
<dbReference type="Gene3D" id="1.10.239.10">
    <property type="entry name" value="Elicitin domain"/>
    <property type="match status" value="1"/>
</dbReference>
<dbReference type="AlphaFoldDB" id="A0A485KZM6"/>
<name>A0A485KZM6_9STRA</name>
<evidence type="ECO:0000313" key="1">
    <source>
        <dbReference type="EMBL" id="KAF0695167.1"/>
    </source>
</evidence>